<keyword evidence="6" id="KW-1185">Reference proteome</keyword>
<evidence type="ECO:0000256" key="2">
    <source>
        <dbReference type="ARBA" id="ARBA00022692"/>
    </source>
</evidence>
<evidence type="ECO:0000256" key="3">
    <source>
        <dbReference type="ARBA" id="ARBA00022989"/>
    </source>
</evidence>
<evidence type="ECO:0000313" key="7">
    <source>
        <dbReference type="WBParaSite" id="PSU_v2.g20320.t1"/>
    </source>
</evidence>
<name>A0A914YL99_9BILA</name>
<organism evidence="6 7">
    <name type="scientific">Panagrolaimus superbus</name>
    <dbReference type="NCBI Taxonomy" id="310955"/>
    <lineage>
        <taxon>Eukaryota</taxon>
        <taxon>Metazoa</taxon>
        <taxon>Ecdysozoa</taxon>
        <taxon>Nematoda</taxon>
        <taxon>Chromadorea</taxon>
        <taxon>Rhabditida</taxon>
        <taxon>Tylenchina</taxon>
        <taxon>Panagrolaimomorpha</taxon>
        <taxon>Panagrolaimoidea</taxon>
        <taxon>Panagrolaimidae</taxon>
        <taxon>Panagrolaimus</taxon>
    </lineage>
</organism>
<dbReference type="Gene3D" id="1.20.1070.10">
    <property type="entry name" value="Rhodopsin 7-helix transmembrane proteins"/>
    <property type="match status" value="1"/>
</dbReference>
<dbReference type="GO" id="GO:0008528">
    <property type="term" value="F:G protein-coupled peptide receptor activity"/>
    <property type="evidence" value="ECO:0007669"/>
    <property type="project" value="InterPro"/>
</dbReference>
<dbReference type="PANTHER" id="PTHR47023:SF5">
    <property type="entry name" value="SEX PEPTIDE RECEPTOR-RELATED PROTEIN 2"/>
    <property type="match status" value="1"/>
</dbReference>
<dbReference type="GO" id="GO:0016020">
    <property type="term" value="C:membrane"/>
    <property type="evidence" value="ECO:0007669"/>
    <property type="project" value="UniProtKB-SubCell"/>
</dbReference>
<accession>A0A914YL99</accession>
<dbReference type="InterPro" id="IPR019427">
    <property type="entry name" value="7TM_GPCR_serpentine_rcpt_Srw"/>
</dbReference>
<dbReference type="WBParaSite" id="PSU_v2.g20320.t1">
    <property type="protein sequence ID" value="PSU_v2.g20320.t1"/>
    <property type="gene ID" value="PSU_v2.g20320"/>
</dbReference>
<feature type="transmembrane region" description="Helical" evidence="5">
    <location>
        <begin position="78"/>
        <end position="97"/>
    </location>
</feature>
<comment type="subcellular location">
    <subcellularLocation>
        <location evidence="1">Membrane</location>
    </subcellularLocation>
</comment>
<dbReference type="AlphaFoldDB" id="A0A914YL99"/>
<evidence type="ECO:0000256" key="5">
    <source>
        <dbReference type="SAM" id="Phobius"/>
    </source>
</evidence>
<feature type="transmembrane region" description="Helical" evidence="5">
    <location>
        <begin position="165"/>
        <end position="184"/>
    </location>
</feature>
<dbReference type="PRINTS" id="PR00237">
    <property type="entry name" value="GPCRRHODOPSN"/>
</dbReference>
<dbReference type="InterPro" id="IPR000276">
    <property type="entry name" value="GPCR_Rhodpsn"/>
</dbReference>
<feature type="transmembrane region" description="Helical" evidence="5">
    <location>
        <begin position="109"/>
        <end position="127"/>
    </location>
</feature>
<dbReference type="Pfam" id="PF10324">
    <property type="entry name" value="7TM_GPCR_Srw"/>
    <property type="match status" value="1"/>
</dbReference>
<evidence type="ECO:0000313" key="6">
    <source>
        <dbReference type="Proteomes" id="UP000887577"/>
    </source>
</evidence>
<sequence>MRPFRSLLLDSNDDTKVDELRKSLNCVWSNLTQQAAYRCLRLEHGFYYDACSNICQTEMSFLRLSHEENLEHLIYGKVFPLLVCLVVVANVLVAIVLSQKHMITPTNVVLYYMAVADLCVGIIPLPWNFFYHTLRFNEQEEKLQLWWCHMYKYSMDALPPVCHNIAMWLTVLLAGQRLAFFRFFF</sequence>
<proteinExistence type="predicted"/>
<dbReference type="PANTHER" id="PTHR47023">
    <property type="entry name" value="SEX PEPTIDE RECEPTOR"/>
    <property type="match status" value="1"/>
</dbReference>
<keyword evidence="4 5" id="KW-0472">Membrane</keyword>
<dbReference type="Proteomes" id="UP000887577">
    <property type="component" value="Unplaced"/>
</dbReference>
<keyword evidence="3 5" id="KW-1133">Transmembrane helix</keyword>
<reference evidence="7" key="1">
    <citation type="submission" date="2022-11" db="UniProtKB">
        <authorList>
            <consortium name="WormBaseParasite"/>
        </authorList>
    </citation>
    <scope>IDENTIFICATION</scope>
</reference>
<protein>
    <submittedName>
        <fullName evidence="7">G-protein coupled receptors family 1 profile domain-containing protein</fullName>
    </submittedName>
</protein>
<keyword evidence="2 5" id="KW-0812">Transmembrane</keyword>
<dbReference type="SUPFAM" id="SSF81321">
    <property type="entry name" value="Family A G protein-coupled receptor-like"/>
    <property type="match status" value="1"/>
</dbReference>
<evidence type="ECO:0000256" key="4">
    <source>
        <dbReference type="ARBA" id="ARBA00023136"/>
    </source>
</evidence>
<dbReference type="InterPro" id="IPR053071">
    <property type="entry name" value="GPCR1-related_rcpt"/>
</dbReference>
<evidence type="ECO:0000256" key="1">
    <source>
        <dbReference type="ARBA" id="ARBA00004370"/>
    </source>
</evidence>